<dbReference type="OrthoDB" id="505527at2"/>
<dbReference type="Pfam" id="PF00656">
    <property type="entry name" value="Peptidase_C14"/>
    <property type="match status" value="1"/>
</dbReference>
<gene>
    <name evidence="3" type="ordered locus">Npun_AF095</name>
</gene>
<accession>B2JAM1</accession>
<dbReference type="InterPro" id="IPR011600">
    <property type="entry name" value="Pept_C14_caspase"/>
</dbReference>
<feature type="domain" description="DUF4384" evidence="2">
    <location>
        <begin position="595"/>
        <end position="679"/>
    </location>
</feature>
<dbReference type="GO" id="GO:0006508">
    <property type="term" value="P:proteolysis"/>
    <property type="evidence" value="ECO:0007669"/>
    <property type="project" value="InterPro"/>
</dbReference>
<sequence>MSNIKRRHFLQFSASTLAMLGLSQFDIMQQANSVGKVLAQSTGRKLALLVGINDYPASNGLDPLKGCENDVKLQEYLLIHRFGFKQEDIRILLNQQATRQGILTAFENHLIAQAKRGDVVLFHYSGHGSQVQDPDRDSPDGLNSTLVPIDSPLPTGFPAFGGAVKDIMGHTLFLLMSALKTDNVTFVLDSCFSGGGTRGNLRVRSRSGGEKLQPSQEELDYQRQWLNKLGLSQQEFIQKRRQNVAKGVVITSAKRDQYAADVPFSGFHAGAFTYSLTQYLWQQTGNESVNRAIANIGRSTKELASENGNDQDPEFESNLSEENANTPIYFIPVQAIPAEAVVTQVTENQAQLWLGGIDSQSLEAFNSNSVFSIVDGLGNEIGQVQLQSRQGLVGRGTLKYTTSKGKLHPGNLLQERIRIIPRNATLKIGIDESLDNKTAQQAIQAMKALKRVEPKSLTKEELQYIFGQMTKTKHQELQKKGVSKLPVVGSFGLFLPSQDQIIPASFGAASEPITEAVKRLQPKFKSLLAARVIKQILGNTNSSRLNVTVSMNIAGSNELLAETFPIRGVAKKPQQPNSSTPVSSIKFSDAGLRQLPVDTQIAFQIKNNESQPLYVSILVIDAEGEMTIIFPNKWSDSENAALVEAKQTQLIPQADDEFTLTIVTPLGVSEALIIASTTPLKTALQALQTIASRSTDTKSRNVPLPVTNELLDVTNNLLDDLDAGTRSGNSVNNIQLPSSDRGVDTTKLAAMAIAFEVIASSSS</sequence>
<keyword evidence="3" id="KW-0614">Plasmid</keyword>
<dbReference type="InterPro" id="IPR025493">
    <property type="entry name" value="DUF4384"/>
</dbReference>
<protein>
    <submittedName>
        <fullName evidence="3">Peptidase C14, caspase catalytic subunit p20</fullName>
    </submittedName>
</protein>
<name>B2JAM1_NOSP7</name>
<geneLocation type="plasmid" evidence="3 4">
    <name>pNPUN01</name>
</geneLocation>
<dbReference type="InterPro" id="IPR006311">
    <property type="entry name" value="TAT_signal"/>
</dbReference>
<evidence type="ECO:0000313" key="4">
    <source>
        <dbReference type="Proteomes" id="UP000001191"/>
    </source>
</evidence>
<dbReference type="Pfam" id="PF14326">
    <property type="entry name" value="DUF4384"/>
    <property type="match status" value="1"/>
</dbReference>
<dbReference type="PANTHER" id="PTHR48104">
    <property type="entry name" value="METACASPASE-4"/>
    <property type="match status" value="1"/>
</dbReference>
<dbReference type="EMBL" id="CP001038">
    <property type="protein sequence ID" value="ACC84975.1"/>
    <property type="molecule type" value="Genomic_DNA"/>
</dbReference>
<dbReference type="PhylomeDB" id="B2JAM1"/>
<feature type="domain" description="Peptidase C14 caspase" evidence="1">
    <location>
        <begin position="44"/>
        <end position="321"/>
    </location>
</feature>
<dbReference type="EnsemblBacteria" id="ACC84975">
    <property type="protein sequence ID" value="ACC84975"/>
    <property type="gene ID" value="Npun_AF095"/>
</dbReference>
<dbReference type="InterPro" id="IPR029030">
    <property type="entry name" value="Caspase-like_dom_sf"/>
</dbReference>
<dbReference type="HOGENOM" id="CLU_023909_0_0_3"/>
<dbReference type="PANTHER" id="PTHR48104:SF30">
    <property type="entry name" value="METACASPASE-1"/>
    <property type="match status" value="1"/>
</dbReference>
<reference evidence="4" key="1">
    <citation type="submission" date="2008-04" db="EMBL/GenBank/DDBJ databases">
        <title>Complete sequence of plasmid 1 of Nostoc punctiforme ATCC 29133.</title>
        <authorList>
            <consortium name="US DOE Joint Genome Institute"/>
            <person name="Copeland A."/>
            <person name="Lucas S."/>
            <person name="Lapidus A."/>
            <person name="Glavina del Rio T."/>
            <person name="Dalin E."/>
            <person name="Tice H."/>
            <person name="Pitluck S."/>
            <person name="Chain P."/>
            <person name="Malfatti S."/>
            <person name="Shin M."/>
            <person name="Vergez L."/>
            <person name="Schmutz J."/>
            <person name="Larimer F."/>
            <person name="Land M."/>
            <person name="Hauser L."/>
            <person name="Kyrpides N."/>
            <person name="Kim E."/>
            <person name="Meeks J.C."/>
            <person name="Elhai J."/>
            <person name="Campbell E.L."/>
            <person name="Thiel T."/>
            <person name="Longmire J."/>
            <person name="Potts M."/>
            <person name="Atlas R."/>
        </authorList>
    </citation>
    <scope>NUCLEOTIDE SEQUENCE [LARGE SCALE GENOMIC DNA]</scope>
    <source>
        <strain evidence="4">ATCC 29133 / PCC 73102</strain>
        <plasmid evidence="4">Plasmid pNPUN01</plasmid>
    </source>
</reference>
<dbReference type="Gene3D" id="3.40.50.1460">
    <property type="match status" value="1"/>
</dbReference>
<dbReference type="KEGG" id="npu:Npun_AF095"/>
<dbReference type="GO" id="GO:0005737">
    <property type="term" value="C:cytoplasm"/>
    <property type="evidence" value="ECO:0007669"/>
    <property type="project" value="TreeGrafter"/>
</dbReference>
<dbReference type="InterPro" id="IPR050452">
    <property type="entry name" value="Metacaspase"/>
</dbReference>
<organism evidence="3 4">
    <name type="scientific">Nostoc punctiforme (strain ATCC 29133 / PCC 73102)</name>
    <dbReference type="NCBI Taxonomy" id="63737"/>
    <lineage>
        <taxon>Bacteria</taxon>
        <taxon>Bacillati</taxon>
        <taxon>Cyanobacteriota</taxon>
        <taxon>Cyanophyceae</taxon>
        <taxon>Nostocales</taxon>
        <taxon>Nostocaceae</taxon>
        <taxon>Nostoc</taxon>
    </lineage>
</organism>
<dbReference type="AlphaFoldDB" id="B2JAM1"/>
<evidence type="ECO:0000259" key="2">
    <source>
        <dbReference type="Pfam" id="PF14326"/>
    </source>
</evidence>
<dbReference type="RefSeq" id="WP_012412995.1">
    <property type="nucleotide sequence ID" value="NC_010631.1"/>
</dbReference>
<dbReference type="PROSITE" id="PS51318">
    <property type="entry name" value="TAT"/>
    <property type="match status" value="1"/>
</dbReference>
<keyword evidence="4" id="KW-1185">Reference proteome</keyword>
<dbReference type="Proteomes" id="UP000001191">
    <property type="component" value="Plasmid pNPUN01"/>
</dbReference>
<proteinExistence type="predicted"/>
<dbReference type="SUPFAM" id="SSF52129">
    <property type="entry name" value="Caspase-like"/>
    <property type="match status" value="1"/>
</dbReference>
<dbReference type="InterPro" id="IPR011189">
    <property type="entry name" value="UCP_caspase_lke"/>
</dbReference>
<evidence type="ECO:0000259" key="1">
    <source>
        <dbReference type="Pfam" id="PF00656"/>
    </source>
</evidence>
<evidence type="ECO:0000313" key="3">
    <source>
        <dbReference type="EMBL" id="ACC84975.1"/>
    </source>
</evidence>
<dbReference type="PIRSF" id="PIRSF007398">
    <property type="entry name" value="Sll0148_caspase"/>
    <property type="match status" value="1"/>
</dbReference>
<dbReference type="GO" id="GO:0004197">
    <property type="term" value="F:cysteine-type endopeptidase activity"/>
    <property type="evidence" value="ECO:0007669"/>
    <property type="project" value="InterPro"/>
</dbReference>